<dbReference type="AlphaFoldDB" id="A0A0H5RB40"/>
<name>A0A0H5RB40_9EUKA</name>
<protein>
    <submittedName>
        <fullName evidence="1">Uncharacterized protein</fullName>
    </submittedName>
</protein>
<sequence length="111" mass="13183">MELVLWSTTRPQEELHHDIAIIHYLLRVLRIFHHEAIYLDDNNNGGLHGRDFRRANSCCPFTIRKILCCSRCNRHRLARYNLSASTRFVERLFAAEIRMELMTFNRLSIAL</sequence>
<organism evidence="1">
    <name type="scientific">Spongospora subterranea</name>
    <dbReference type="NCBI Taxonomy" id="70186"/>
    <lineage>
        <taxon>Eukaryota</taxon>
        <taxon>Sar</taxon>
        <taxon>Rhizaria</taxon>
        <taxon>Endomyxa</taxon>
        <taxon>Phytomyxea</taxon>
        <taxon>Plasmodiophorida</taxon>
        <taxon>Plasmodiophoridae</taxon>
        <taxon>Spongospora</taxon>
    </lineage>
</organism>
<reference evidence="1" key="1">
    <citation type="submission" date="2015-04" db="EMBL/GenBank/DDBJ databases">
        <title>The genome sequence of the plant pathogenic Rhizarian Plasmodiophora brassicae reveals insights in its biotrophic life cycle and the origin of chitin synthesis.</title>
        <authorList>
            <person name="Schwelm A."/>
            <person name="Fogelqvist J."/>
            <person name="Knaust A."/>
            <person name="Julke S."/>
            <person name="Lilja T."/>
            <person name="Dhandapani V."/>
            <person name="Bonilla-Rosso G."/>
            <person name="Karlsson M."/>
            <person name="Shevchenko A."/>
            <person name="Choi S.R."/>
            <person name="Kim H.G."/>
            <person name="Park J.Y."/>
            <person name="Lim Y.P."/>
            <person name="Ludwig-Muller J."/>
            <person name="Dixelius C."/>
        </authorList>
    </citation>
    <scope>NUCLEOTIDE SEQUENCE</scope>
    <source>
        <tissue evidence="1">Potato root galls</tissue>
    </source>
</reference>
<accession>A0A0H5RB40</accession>
<proteinExistence type="predicted"/>
<evidence type="ECO:0000313" key="1">
    <source>
        <dbReference type="EMBL" id="CRZ11410.1"/>
    </source>
</evidence>
<dbReference type="EMBL" id="HACM01010968">
    <property type="protein sequence ID" value="CRZ11410.1"/>
    <property type="molecule type" value="Transcribed_RNA"/>
</dbReference>